<protein>
    <submittedName>
        <fullName evidence="2">Vacuolar transporter</fullName>
    </submittedName>
</protein>
<evidence type="ECO:0000259" key="1">
    <source>
        <dbReference type="Pfam" id="PF09359"/>
    </source>
</evidence>
<name>A0A172ZBA5_9BACL</name>
<sequence>MKFANKRLRHELKYYIAPNEYEALRRRVATVMRLDRNSIGNEGYHIRSLYFDNINETALFDKNNGAFQRKKYRIRIYNRSDAVIKLERKSKFNEFTAKESASLTREQFDSLMVGESQFLLESGDLLMREFYYDLLHGQLKPSVVVDYIREAYIYPVSDVRITFDKQLQAGVQSFDIFDPDLVTLESIDGPRQILEVKYNQFLPDFIKHLIQLSSHNRSTISKYVLCKEKQKVFTG</sequence>
<dbReference type="InterPro" id="IPR042267">
    <property type="entry name" value="VTC_sf"/>
</dbReference>
<dbReference type="AlphaFoldDB" id="A0A172ZBA5"/>
<dbReference type="KEGG" id="pbv:AR543_02005"/>
<dbReference type="EMBL" id="CP013023">
    <property type="protein sequence ID" value="ANF94926.1"/>
    <property type="molecule type" value="Genomic_DNA"/>
</dbReference>
<gene>
    <name evidence="2" type="ORF">AR543_02005</name>
</gene>
<dbReference type="STRING" id="1616788.AR543_02005"/>
<organism evidence="2 3">
    <name type="scientific">Paenibacillus bovis</name>
    <dbReference type="NCBI Taxonomy" id="1616788"/>
    <lineage>
        <taxon>Bacteria</taxon>
        <taxon>Bacillati</taxon>
        <taxon>Bacillota</taxon>
        <taxon>Bacilli</taxon>
        <taxon>Bacillales</taxon>
        <taxon>Paenibacillaceae</taxon>
        <taxon>Paenibacillus</taxon>
    </lineage>
</organism>
<evidence type="ECO:0000313" key="3">
    <source>
        <dbReference type="Proteomes" id="UP000078148"/>
    </source>
</evidence>
<dbReference type="OrthoDB" id="9784042at2"/>
<feature type="domain" description="VTC" evidence="1">
    <location>
        <begin position="9"/>
        <end position="225"/>
    </location>
</feature>
<evidence type="ECO:0000313" key="2">
    <source>
        <dbReference type="EMBL" id="ANF94926.1"/>
    </source>
</evidence>
<dbReference type="CDD" id="cd07750">
    <property type="entry name" value="PolyPPase_VTC_like"/>
    <property type="match status" value="1"/>
</dbReference>
<keyword evidence="3" id="KW-1185">Reference proteome</keyword>
<dbReference type="Pfam" id="PF09359">
    <property type="entry name" value="VTC"/>
    <property type="match status" value="1"/>
</dbReference>
<dbReference type="RefSeq" id="WP_060531387.1">
    <property type="nucleotide sequence ID" value="NZ_CP013023.1"/>
</dbReference>
<reference evidence="2 3" key="2">
    <citation type="journal article" date="2016" name="Int. J. Syst. Evol. Microbiol.">
        <title>Paenibacillus bovis sp. nov., isolated from raw yak (Bos grunniens) milk.</title>
        <authorList>
            <person name="Gao C."/>
            <person name="Han J."/>
            <person name="Liu Z."/>
            <person name="Xu X."/>
            <person name="Hang F."/>
            <person name="Wu Z."/>
        </authorList>
    </citation>
    <scope>NUCLEOTIDE SEQUENCE [LARGE SCALE GENOMIC DNA]</scope>
    <source>
        <strain evidence="2 3">BD3526</strain>
    </source>
</reference>
<dbReference type="InterPro" id="IPR018966">
    <property type="entry name" value="VTC_domain"/>
</dbReference>
<dbReference type="GO" id="GO:0006799">
    <property type="term" value="P:polyphosphate biosynthetic process"/>
    <property type="evidence" value="ECO:0007669"/>
    <property type="project" value="UniProtKB-ARBA"/>
</dbReference>
<dbReference type="Proteomes" id="UP000078148">
    <property type="component" value="Chromosome"/>
</dbReference>
<accession>A0A172ZBA5</accession>
<proteinExistence type="predicted"/>
<reference evidence="3" key="1">
    <citation type="submission" date="2015-10" db="EMBL/GenBank/DDBJ databases">
        <title>Genome of Paenibacillus bovis sp. nov.</title>
        <authorList>
            <person name="Wu Z."/>
            <person name="Gao C."/>
            <person name="Liu Z."/>
            <person name="Zheng H."/>
        </authorList>
    </citation>
    <scope>NUCLEOTIDE SEQUENCE [LARGE SCALE GENOMIC DNA]</scope>
    <source>
        <strain evidence="3">BD3526</strain>
    </source>
</reference>
<dbReference type="Gene3D" id="3.20.100.30">
    <property type="entry name" value="VTC, catalytic tunnel domain"/>
    <property type="match status" value="1"/>
</dbReference>